<feature type="transmembrane region" description="Helical" evidence="2">
    <location>
        <begin position="27"/>
        <end position="44"/>
    </location>
</feature>
<keyword evidence="2" id="KW-0472">Membrane</keyword>
<name>A0A507FKW0_9FUNG</name>
<dbReference type="Proteomes" id="UP000320333">
    <property type="component" value="Unassembled WGS sequence"/>
</dbReference>
<gene>
    <name evidence="3" type="ORF">CcCBS67573_g01835</name>
</gene>
<dbReference type="InterPro" id="IPR023393">
    <property type="entry name" value="START-like_dom_sf"/>
</dbReference>
<dbReference type="SUPFAM" id="SSF55961">
    <property type="entry name" value="Bet v1-like"/>
    <property type="match status" value="1"/>
</dbReference>
<dbReference type="Gene3D" id="3.30.530.20">
    <property type="match status" value="1"/>
</dbReference>
<evidence type="ECO:0000313" key="3">
    <source>
        <dbReference type="EMBL" id="TPX76903.1"/>
    </source>
</evidence>
<dbReference type="InterPro" id="IPR019587">
    <property type="entry name" value="Polyketide_cyclase/dehydratase"/>
</dbReference>
<accession>A0A507FKW0</accession>
<evidence type="ECO:0000313" key="4">
    <source>
        <dbReference type="Proteomes" id="UP000320333"/>
    </source>
</evidence>
<evidence type="ECO:0008006" key="5">
    <source>
        <dbReference type="Google" id="ProtNLM"/>
    </source>
</evidence>
<dbReference type="Pfam" id="PF10604">
    <property type="entry name" value="Polyketide_cyc2"/>
    <property type="match status" value="1"/>
</dbReference>
<comment type="caution">
    <text evidence="3">The sequence shown here is derived from an EMBL/GenBank/DDBJ whole genome shotgun (WGS) entry which is preliminary data.</text>
</comment>
<evidence type="ECO:0000256" key="1">
    <source>
        <dbReference type="SAM" id="MobiDB-lite"/>
    </source>
</evidence>
<dbReference type="STRING" id="246404.A0A507FKW0"/>
<keyword evidence="4" id="KW-1185">Reference proteome</keyword>
<proteinExistence type="predicted"/>
<keyword evidence="2" id="KW-0812">Transmembrane</keyword>
<dbReference type="OrthoDB" id="2108932at2759"/>
<dbReference type="AlphaFoldDB" id="A0A507FKW0"/>
<organism evidence="3 4">
    <name type="scientific">Chytriomyces confervae</name>
    <dbReference type="NCBI Taxonomy" id="246404"/>
    <lineage>
        <taxon>Eukaryota</taxon>
        <taxon>Fungi</taxon>
        <taxon>Fungi incertae sedis</taxon>
        <taxon>Chytridiomycota</taxon>
        <taxon>Chytridiomycota incertae sedis</taxon>
        <taxon>Chytridiomycetes</taxon>
        <taxon>Chytridiales</taxon>
        <taxon>Chytriomycetaceae</taxon>
        <taxon>Chytriomyces</taxon>
    </lineage>
</organism>
<reference evidence="3 4" key="1">
    <citation type="journal article" date="2019" name="Sci. Rep.">
        <title>Comparative genomics of chytrid fungi reveal insights into the obligate biotrophic and pathogenic lifestyle of Synchytrium endobioticum.</title>
        <authorList>
            <person name="van de Vossenberg B.T.L.H."/>
            <person name="Warris S."/>
            <person name="Nguyen H.D.T."/>
            <person name="van Gent-Pelzer M.P.E."/>
            <person name="Joly D.L."/>
            <person name="van de Geest H.C."/>
            <person name="Bonants P.J.M."/>
            <person name="Smith D.S."/>
            <person name="Levesque C.A."/>
            <person name="van der Lee T.A.J."/>
        </authorList>
    </citation>
    <scope>NUCLEOTIDE SEQUENCE [LARGE SCALE GENOMIC DNA]</scope>
    <source>
        <strain evidence="3 4">CBS 675.73</strain>
    </source>
</reference>
<feature type="region of interest" description="Disordered" evidence="1">
    <location>
        <begin position="208"/>
        <end position="233"/>
    </location>
</feature>
<keyword evidence="2" id="KW-1133">Transmembrane helix</keyword>
<protein>
    <recommendedName>
        <fullName evidence="5">Coenzyme Q-binding protein COQ10 START domain-containing protein</fullName>
    </recommendedName>
</protein>
<evidence type="ECO:0000256" key="2">
    <source>
        <dbReference type="SAM" id="Phobius"/>
    </source>
</evidence>
<dbReference type="EMBL" id="QEAP01000033">
    <property type="protein sequence ID" value="TPX76903.1"/>
    <property type="molecule type" value="Genomic_DNA"/>
</dbReference>
<sequence>MLCESFSTYTLSARITPHSTRANPLPVIINSLIAVLLGVAVFYVNQTDKAPFSTLTTETTVNAPIADVWAAIANLDSWKEWNRYEAFTGFNVSAHGPVPENQSGYIEFSLRGDGKYLTYPLTLDSVSHDSHFIQWTANVPVLLFARHSLKLDQVSETETRVTDVEHFWRLAAVLKLAGAENSLNQGMLAGLKSFVEEKSATPIPAVEEVVQQPESDASAQDLPVAQAESEPAL</sequence>